<dbReference type="EMBL" id="FCOR01000011">
    <property type="protein sequence ID" value="CVK16828.1"/>
    <property type="molecule type" value="Genomic_DNA"/>
</dbReference>
<feature type="transmembrane region" description="Helical" evidence="5">
    <location>
        <begin position="50"/>
        <end position="73"/>
    </location>
</feature>
<evidence type="ECO:0000256" key="1">
    <source>
        <dbReference type="ARBA" id="ARBA00004141"/>
    </source>
</evidence>
<dbReference type="RefSeq" id="WP_055426052.1">
    <property type="nucleotide sequence ID" value="NZ_FCOR01000011.1"/>
</dbReference>
<dbReference type="AlphaFoldDB" id="A0A0X3ASI1"/>
<dbReference type="InterPro" id="IPR007829">
    <property type="entry name" value="TM2"/>
</dbReference>
<proteinExistence type="predicted"/>
<accession>A0A0X3ASI1</accession>
<evidence type="ECO:0000313" key="7">
    <source>
        <dbReference type="EMBL" id="CVK16828.1"/>
    </source>
</evidence>
<name>A0A0X3ASI1_9FLAO</name>
<organism evidence="7 8">
    <name type="scientific">Apibacter mensalis</name>
    <dbReference type="NCBI Taxonomy" id="1586267"/>
    <lineage>
        <taxon>Bacteria</taxon>
        <taxon>Pseudomonadati</taxon>
        <taxon>Bacteroidota</taxon>
        <taxon>Flavobacteriia</taxon>
        <taxon>Flavobacteriales</taxon>
        <taxon>Weeksellaceae</taxon>
        <taxon>Apibacter</taxon>
    </lineage>
</organism>
<dbReference type="Pfam" id="PF05154">
    <property type="entry name" value="TM2"/>
    <property type="match status" value="1"/>
</dbReference>
<evidence type="ECO:0000256" key="3">
    <source>
        <dbReference type="ARBA" id="ARBA00022989"/>
    </source>
</evidence>
<keyword evidence="4 5" id="KW-0472">Membrane</keyword>
<protein>
    <submittedName>
        <fullName evidence="7">TM2 domain-containing protein</fullName>
    </submittedName>
</protein>
<evidence type="ECO:0000256" key="5">
    <source>
        <dbReference type="SAM" id="Phobius"/>
    </source>
</evidence>
<evidence type="ECO:0000259" key="6">
    <source>
        <dbReference type="Pfam" id="PF05154"/>
    </source>
</evidence>
<dbReference type="GO" id="GO:0016020">
    <property type="term" value="C:membrane"/>
    <property type="evidence" value="ECO:0007669"/>
    <property type="project" value="UniProtKB-SubCell"/>
</dbReference>
<evidence type="ECO:0000313" key="8">
    <source>
        <dbReference type="Proteomes" id="UP000182761"/>
    </source>
</evidence>
<dbReference type="Proteomes" id="UP000182761">
    <property type="component" value="Unassembled WGS sequence"/>
</dbReference>
<feature type="domain" description="TM2" evidence="6">
    <location>
        <begin position="21"/>
        <end position="72"/>
    </location>
</feature>
<keyword evidence="2 5" id="KW-0812">Transmembrane</keyword>
<keyword evidence="8" id="KW-1185">Reference proteome</keyword>
<dbReference type="OrthoDB" id="9816361at2"/>
<evidence type="ECO:0000256" key="2">
    <source>
        <dbReference type="ARBA" id="ARBA00022692"/>
    </source>
</evidence>
<evidence type="ECO:0000256" key="4">
    <source>
        <dbReference type="ARBA" id="ARBA00023136"/>
    </source>
</evidence>
<comment type="subcellular location">
    <subcellularLocation>
        <location evidence="1">Membrane</location>
        <topology evidence="1">Multi-pass membrane protein</topology>
    </subcellularLocation>
</comment>
<dbReference type="STRING" id="1586267.GCA_001418685_01693"/>
<sequence>MNQINNNVSEISKDQIKIANDKKLISGICGILLGSFGIHKLYLGYTKEGLIMLLVSLLTCGAGAFFMSIIGIIEGVTYLTKSDEDFYKTYIVGHKGWF</sequence>
<keyword evidence="3 5" id="KW-1133">Transmembrane helix</keyword>
<gene>
    <name evidence="7" type="ORF">Ga0061079_11120</name>
</gene>
<reference evidence="7 8" key="1">
    <citation type="submission" date="2016-01" db="EMBL/GenBank/DDBJ databases">
        <authorList>
            <person name="McClelland M."/>
            <person name="Jain A."/>
            <person name="Saraogi P."/>
            <person name="Mendelson R."/>
            <person name="Westerman R."/>
            <person name="SanMiguel P."/>
            <person name="Csonka L."/>
        </authorList>
    </citation>
    <scope>NUCLEOTIDE SEQUENCE [LARGE SCALE GENOMIC DNA]</scope>
    <source>
        <strain evidence="7 8">R-53146</strain>
    </source>
</reference>
<feature type="transmembrane region" description="Helical" evidence="5">
    <location>
        <begin position="24"/>
        <end position="43"/>
    </location>
</feature>